<comment type="caution">
    <text evidence="1">The sequence shown here is derived from an EMBL/GenBank/DDBJ whole genome shotgun (WGS) entry which is preliminary data.</text>
</comment>
<dbReference type="Proteomes" id="UP000663970">
    <property type="component" value="Unassembled WGS sequence"/>
</dbReference>
<keyword evidence="2" id="KW-1185">Reference proteome</keyword>
<evidence type="ECO:0000313" key="2">
    <source>
        <dbReference type="Proteomes" id="UP000663970"/>
    </source>
</evidence>
<name>A0ABS3E0Q8_9BACI</name>
<protein>
    <submittedName>
        <fullName evidence="1">DUF2515 family protein</fullName>
    </submittedName>
</protein>
<reference evidence="1 2" key="1">
    <citation type="submission" date="2020-12" db="EMBL/GenBank/DDBJ databases">
        <title>Oil enriched cultivation method for isolating marine PHA-producing bacteria.</title>
        <authorList>
            <person name="Zheng W."/>
            <person name="Yu S."/>
            <person name="Huang Y."/>
        </authorList>
    </citation>
    <scope>NUCLEOTIDE SEQUENCE [LARGE SCALE GENOMIC DNA]</scope>
    <source>
        <strain evidence="1 2">SY-2-6</strain>
    </source>
</reference>
<dbReference type="Pfam" id="PF10720">
    <property type="entry name" value="DUF2515"/>
    <property type="match status" value="1"/>
</dbReference>
<evidence type="ECO:0000313" key="1">
    <source>
        <dbReference type="EMBL" id="MBN8237176.1"/>
    </source>
</evidence>
<dbReference type="EMBL" id="JAEKJY010000007">
    <property type="protein sequence ID" value="MBN8237176.1"/>
    <property type="molecule type" value="Genomic_DNA"/>
</dbReference>
<proteinExistence type="predicted"/>
<accession>A0ABS3E0Q8</accession>
<gene>
    <name evidence="1" type="ORF">JF544_18170</name>
</gene>
<organism evidence="1 2">
    <name type="scientific">Halobacillus kuroshimensis</name>
    <dbReference type="NCBI Taxonomy" id="302481"/>
    <lineage>
        <taxon>Bacteria</taxon>
        <taxon>Bacillati</taxon>
        <taxon>Bacillota</taxon>
        <taxon>Bacilli</taxon>
        <taxon>Bacillales</taxon>
        <taxon>Bacillaceae</taxon>
        <taxon>Halobacillus</taxon>
    </lineage>
</organism>
<sequence>MKNFSTFVYRGGGTVNFRSDAGVLKKQLKNALKSSPPPQLDNKEKKLLETIRYKTKKANQNNVTRTKAYLDFFLIHPEIHWALLAHLVSRNAGWNMTDLKGTYLPKLLTAKEAVDFYMFLERGNWLIFQDAYPQLLLYEYSRKRGEPLWHLLPSLNVSAFMRPFWERFWESGCSEEITKALIVNEQHYIENRVLNNSLYMHTVMDKVMFKLQELMSMNHILFPYLTPVQKRIKLTGGTVHHFTSVNKRVSLGRSLYDLLYSIESRLESIILWAESRPHTGSRADYWPELFLMEGNSSTPVSSSSPCRGLGRNKLFSPALTSAWDDWIHPHAEEGDWFTDCHVLRLLKKKPEKFSGEIEAACCQSLEEVHTAVQAKQTFFP</sequence>
<dbReference type="InterPro" id="IPR019658">
    <property type="entry name" value="DUF2515"/>
</dbReference>